<organism evidence="1 2">
    <name type="scientific">Okibacterium fritillariae</name>
    <dbReference type="NCBI Taxonomy" id="123320"/>
    <lineage>
        <taxon>Bacteria</taxon>
        <taxon>Bacillati</taxon>
        <taxon>Actinomycetota</taxon>
        <taxon>Actinomycetes</taxon>
        <taxon>Micrococcales</taxon>
        <taxon>Microbacteriaceae</taxon>
        <taxon>Okibacterium</taxon>
    </lineage>
</organism>
<dbReference type="RefSeq" id="WP_079728111.1">
    <property type="nucleotide sequence ID" value="NZ_FUZP01000002.1"/>
</dbReference>
<accession>A0A1T5K9M0</accession>
<reference evidence="1 2" key="1">
    <citation type="submission" date="2017-02" db="EMBL/GenBank/DDBJ databases">
        <authorList>
            <person name="Peterson S.W."/>
        </authorList>
    </citation>
    <scope>NUCLEOTIDE SEQUENCE [LARGE SCALE GENOMIC DNA]</scope>
    <source>
        <strain evidence="1 2">VKM Ac-2059</strain>
    </source>
</reference>
<evidence type="ECO:0000313" key="2">
    <source>
        <dbReference type="Proteomes" id="UP000190857"/>
    </source>
</evidence>
<dbReference type="SUPFAM" id="SSF47226">
    <property type="entry name" value="Histidine-containing phosphotransfer domain, HPT domain"/>
    <property type="match status" value="1"/>
</dbReference>
<dbReference type="STRING" id="123320.SAMN06309945_2035"/>
<dbReference type="AlphaFoldDB" id="A0A1T5K9M0"/>
<evidence type="ECO:0000313" key="1">
    <source>
        <dbReference type="EMBL" id="SKC60341.1"/>
    </source>
</evidence>
<protein>
    <recommendedName>
        <fullName evidence="3">Hpt domain-containing protein</fullName>
    </recommendedName>
</protein>
<name>A0A1T5K9M0_9MICO</name>
<evidence type="ECO:0008006" key="3">
    <source>
        <dbReference type="Google" id="ProtNLM"/>
    </source>
</evidence>
<dbReference type="Gene3D" id="1.20.120.160">
    <property type="entry name" value="HPT domain"/>
    <property type="match status" value="1"/>
</dbReference>
<dbReference type="InterPro" id="IPR036641">
    <property type="entry name" value="HPT_dom_sf"/>
</dbReference>
<keyword evidence="2" id="KW-1185">Reference proteome</keyword>
<dbReference type="GO" id="GO:0000160">
    <property type="term" value="P:phosphorelay signal transduction system"/>
    <property type="evidence" value="ECO:0007669"/>
    <property type="project" value="InterPro"/>
</dbReference>
<sequence length="127" mass="14087">MIQTRYIEHHRYSRLLDHLSGDAASQRRFVLDFVSLWTPRTERLQQALATNNLQDADVVLLSIRSSSTMIGAMMLEAAAGLIHSAVKRRDVAGAEKHVARLHELGGLTCAELIWMLEHPEPAGTSAS</sequence>
<dbReference type="Proteomes" id="UP000190857">
    <property type="component" value="Unassembled WGS sequence"/>
</dbReference>
<proteinExistence type="predicted"/>
<dbReference type="OrthoDB" id="5112335at2"/>
<gene>
    <name evidence="1" type="ORF">SAMN06309945_2035</name>
</gene>
<dbReference type="EMBL" id="FUZP01000002">
    <property type="protein sequence ID" value="SKC60341.1"/>
    <property type="molecule type" value="Genomic_DNA"/>
</dbReference>